<dbReference type="GO" id="GO:0005737">
    <property type="term" value="C:cytoplasm"/>
    <property type="evidence" value="ECO:0007669"/>
    <property type="project" value="UniProtKB-SubCell"/>
</dbReference>
<comment type="caution">
    <text evidence="11">The sequence shown here is derived from an EMBL/GenBank/DDBJ whole genome shotgun (WGS) entry which is preliminary data.</text>
</comment>
<dbReference type="SMART" id="SM00356">
    <property type="entry name" value="ZnF_C3H1"/>
    <property type="match status" value="2"/>
</dbReference>
<comment type="subcellular location">
    <subcellularLocation>
        <location evidence="1">Cytoplasm</location>
    </subcellularLocation>
</comment>
<organism evidence="11 12">
    <name type="scientific">Suillus placidus</name>
    <dbReference type="NCBI Taxonomy" id="48579"/>
    <lineage>
        <taxon>Eukaryota</taxon>
        <taxon>Fungi</taxon>
        <taxon>Dikarya</taxon>
        <taxon>Basidiomycota</taxon>
        <taxon>Agaricomycotina</taxon>
        <taxon>Agaricomycetes</taxon>
        <taxon>Agaricomycetidae</taxon>
        <taxon>Boletales</taxon>
        <taxon>Suillineae</taxon>
        <taxon>Suillaceae</taxon>
        <taxon>Suillus</taxon>
    </lineage>
</organism>
<evidence type="ECO:0000256" key="8">
    <source>
        <dbReference type="SAM" id="MobiDB-lite"/>
    </source>
</evidence>
<dbReference type="PANTHER" id="PTHR10887">
    <property type="entry name" value="DNA2/NAM7 HELICASE FAMILY"/>
    <property type="match status" value="1"/>
</dbReference>
<dbReference type="Pfam" id="PF13087">
    <property type="entry name" value="AAA_12"/>
    <property type="match status" value="1"/>
</dbReference>
<protein>
    <recommendedName>
        <fullName evidence="13">NFX1-type zinc finger-containing protein 1</fullName>
    </recommendedName>
</protein>
<dbReference type="Pfam" id="PF20173">
    <property type="entry name" value="ZnF_RZ-type"/>
    <property type="match status" value="1"/>
</dbReference>
<evidence type="ECO:0000313" key="11">
    <source>
        <dbReference type="EMBL" id="KAG1776955.1"/>
    </source>
</evidence>
<gene>
    <name evidence="11" type="ORF">EV702DRAFT_1104480</name>
</gene>
<dbReference type="GO" id="GO:0008270">
    <property type="term" value="F:zinc ion binding"/>
    <property type="evidence" value="ECO:0007669"/>
    <property type="project" value="UniProtKB-KW"/>
</dbReference>
<dbReference type="PROSITE" id="PS51981">
    <property type="entry name" value="ZF_RZ"/>
    <property type="match status" value="1"/>
</dbReference>
<accession>A0A9P7D1P2</accession>
<feature type="region of interest" description="Disordered" evidence="8">
    <location>
        <begin position="991"/>
        <end position="1010"/>
    </location>
</feature>
<dbReference type="GO" id="GO:0004386">
    <property type="term" value="F:helicase activity"/>
    <property type="evidence" value="ECO:0007669"/>
    <property type="project" value="InterPro"/>
</dbReference>
<evidence type="ECO:0000256" key="6">
    <source>
        <dbReference type="ARBA" id="ARBA00022859"/>
    </source>
</evidence>
<dbReference type="SUPFAM" id="SSF52540">
    <property type="entry name" value="P-loop containing nucleoside triphosphate hydrolases"/>
    <property type="match status" value="1"/>
</dbReference>
<feature type="zinc finger region" description="C3H1-type" evidence="7">
    <location>
        <begin position="67"/>
        <end position="95"/>
    </location>
</feature>
<evidence type="ECO:0000256" key="1">
    <source>
        <dbReference type="ARBA" id="ARBA00004496"/>
    </source>
</evidence>
<evidence type="ECO:0000256" key="7">
    <source>
        <dbReference type="PROSITE-ProRule" id="PRU00723"/>
    </source>
</evidence>
<dbReference type="GO" id="GO:0002376">
    <property type="term" value="P:immune system process"/>
    <property type="evidence" value="ECO:0007669"/>
    <property type="project" value="UniProtKB-KW"/>
</dbReference>
<keyword evidence="12" id="KW-1185">Reference proteome</keyword>
<name>A0A9P7D1P2_9AGAM</name>
<dbReference type="GO" id="GO:0031048">
    <property type="term" value="P:regulatory ncRNA-mediated heterochromatin formation"/>
    <property type="evidence" value="ECO:0007669"/>
    <property type="project" value="TreeGrafter"/>
</dbReference>
<dbReference type="EMBL" id="JABBWD010000023">
    <property type="protein sequence ID" value="KAG1776955.1"/>
    <property type="molecule type" value="Genomic_DNA"/>
</dbReference>
<feature type="compositionally biased region" description="Low complexity" evidence="8">
    <location>
        <begin position="38"/>
        <end position="49"/>
    </location>
</feature>
<evidence type="ECO:0000256" key="5">
    <source>
        <dbReference type="ARBA" id="ARBA00022833"/>
    </source>
</evidence>
<reference evidence="11" key="1">
    <citation type="journal article" date="2020" name="New Phytol.">
        <title>Comparative genomics reveals dynamic genome evolution in host specialist ectomycorrhizal fungi.</title>
        <authorList>
            <person name="Lofgren L.A."/>
            <person name="Nguyen N.H."/>
            <person name="Vilgalys R."/>
            <person name="Ruytinx J."/>
            <person name="Liao H.L."/>
            <person name="Branco S."/>
            <person name="Kuo A."/>
            <person name="LaButti K."/>
            <person name="Lipzen A."/>
            <person name="Andreopoulos W."/>
            <person name="Pangilinan J."/>
            <person name="Riley R."/>
            <person name="Hundley H."/>
            <person name="Na H."/>
            <person name="Barry K."/>
            <person name="Grigoriev I.V."/>
            <person name="Stajich J.E."/>
            <person name="Kennedy P.G."/>
        </authorList>
    </citation>
    <scope>NUCLEOTIDE SEQUENCE</scope>
    <source>
        <strain evidence="11">DOB743</strain>
    </source>
</reference>
<dbReference type="InterPro" id="IPR027417">
    <property type="entry name" value="P-loop_NTPase"/>
</dbReference>
<evidence type="ECO:0000256" key="4">
    <source>
        <dbReference type="ARBA" id="ARBA00022771"/>
    </source>
</evidence>
<keyword evidence="5 7" id="KW-0862">Zinc</keyword>
<dbReference type="Pfam" id="PF13086">
    <property type="entry name" value="AAA_11"/>
    <property type="match status" value="2"/>
</dbReference>
<dbReference type="CDD" id="cd06008">
    <property type="entry name" value="NF-X1-zinc-finger"/>
    <property type="match status" value="2"/>
</dbReference>
<feature type="compositionally biased region" description="Basic and acidic residues" evidence="8">
    <location>
        <begin position="1949"/>
        <end position="1966"/>
    </location>
</feature>
<evidence type="ECO:0000259" key="10">
    <source>
        <dbReference type="PROSITE" id="PS51981"/>
    </source>
</evidence>
<evidence type="ECO:0000256" key="2">
    <source>
        <dbReference type="ARBA" id="ARBA00022490"/>
    </source>
</evidence>
<feature type="domain" description="RZ-type" evidence="10">
    <location>
        <begin position="2242"/>
        <end position="2315"/>
    </location>
</feature>
<feature type="region of interest" description="Disordered" evidence="8">
    <location>
        <begin position="1"/>
        <end position="68"/>
    </location>
</feature>
<proteinExistence type="predicted"/>
<feature type="region of interest" description="Disordered" evidence="8">
    <location>
        <begin position="1945"/>
        <end position="1971"/>
    </location>
</feature>
<dbReference type="Proteomes" id="UP000714275">
    <property type="component" value="Unassembled WGS sequence"/>
</dbReference>
<dbReference type="OrthoDB" id="2423195at2759"/>
<feature type="domain" description="C3H1-type" evidence="9">
    <location>
        <begin position="67"/>
        <end position="95"/>
    </location>
</feature>
<feature type="domain" description="C3H1-type" evidence="9">
    <location>
        <begin position="1"/>
        <end position="29"/>
    </location>
</feature>
<dbReference type="InterPro" id="IPR046439">
    <property type="entry name" value="ZF_RZ_dom"/>
</dbReference>
<dbReference type="GO" id="GO:0031380">
    <property type="term" value="C:nuclear RNA-directed RNA polymerase complex"/>
    <property type="evidence" value="ECO:0007669"/>
    <property type="project" value="TreeGrafter"/>
</dbReference>
<evidence type="ECO:0000313" key="12">
    <source>
        <dbReference type="Proteomes" id="UP000714275"/>
    </source>
</evidence>
<keyword evidence="4 7" id="KW-0863">Zinc-finger</keyword>
<evidence type="ECO:0000259" key="9">
    <source>
        <dbReference type="PROSITE" id="PS50103"/>
    </source>
</evidence>
<keyword evidence="6" id="KW-0391">Immunity</keyword>
<evidence type="ECO:0008006" key="13">
    <source>
        <dbReference type="Google" id="ProtNLM"/>
    </source>
</evidence>
<dbReference type="InterPro" id="IPR041677">
    <property type="entry name" value="DNA2/NAM7_AAA_11"/>
</dbReference>
<dbReference type="PROSITE" id="PS50103">
    <property type="entry name" value="ZF_C3H1"/>
    <property type="match status" value="2"/>
</dbReference>
<dbReference type="PANTHER" id="PTHR10887:SF341">
    <property type="entry name" value="NFX1-TYPE ZINC FINGER-CONTAINING PROTEIN 1"/>
    <property type="match status" value="1"/>
</dbReference>
<dbReference type="Gene3D" id="3.40.50.300">
    <property type="entry name" value="P-loop containing nucleotide triphosphate hydrolases"/>
    <property type="match status" value="3"/>
</dbReference>
<dbReference type="InterPro" id="IPR045055">
    <property type="entry name" value="DNA2/NAM7-like"/>
</dbReference>
<dbReference type="CDD" id="cd18808">
    <property type="entry name" value="SF1_C_Upf1"/>
    <property type="match status" value="1"/>
</dbReference>
<sequence length="2329" mass="261326">MSRRPSCRFYNSPGGCRRGTSCNFEHIPNAQRRGGDQRPSSPGASSDGSPSRRDAQGPQRQILPSSPPPRGVCRFFWETGRCFREFGCRGAHTLPQGQDGRRSPQPFAIPTQAAQAFIAPFLTEKGLSKLVGGGTDGYFPQDATTSLTPSETQSRLRRFLREDFRFKTAPEIYGFLIPLSSANLQNGSWTQEEGQLLLEALTSNTGRLRVAEIVTWPNVSSKTAMGRETLSFQRGLIPLLRYMSSDFVVQSTLRTQANQLYMTVLQNLPSFADAVEKSMDSIITSRSFSDPGAFGKDPVDAQAFASIAGVLHEFLVRFKNAVATYPRLAPLVMNLQKWFEEWKTGVRANPPSFDNFLGGLQPTVRDLLIQTLDEKIHKLVSIVEREQGKEKRPDRQKQSAPSNEGILAALHSGYQGPGAVREGGPRHDNDLEDIYDIRIAPTHEELMSRIPPFLPVNFFGAPHPAPMESMQRLLDIQFRLLREELTAPLRQAVQLVHDDLKTQPRKKTKLAELLKNKGGKYRGQADTQDSLMFNVYTGVDFESLVPDWRGISASIVVDTPPGRARSNNSRMRTSFWESGKRLSQGGLIALVWQSGNDISVNLGVIANSLKDLTEHVQRDPDRVKLRIVFFDTKVELRILQELRIPQMSGQNIKLLVESSVMFEAIRPFLEALKGEPELVPFSRYLVHRPPGFLNTCKVDPPRYSTMPGFAFNLSCLFPDKTDVEDLTLTVTDHQSIENARAELRRSSRLDPSQADAVVDALTREVSLIQGPPGTGKSYTGVELLRVLRANDVGPILMIAFTNHALDHMLGSVLDADITKKVVRLGSRSADERISQYSIETLERVNEESRLNRTFSSKRRELKGIQESIRNLMFKVLKDDLESNSTEVMKYISVLHPEHSGYLAAPPMWIQNIKSFFSDDDDDGAGEWQQQGRRGKTSVKDMSFYAFWRDGSDLEFIGALNDGSYAPWKTTPPPNETTSNRFNLLEQDSLPESDDEYMTSDEHDDESLSEAEDLPVEDAWMRVKVKSPSPETASFEEVPVALTKAPVVPISSPEPELRDDAGLAQADFQDPEGFLEALGCSQWPVVPTSSRPLNELLDDVDDVWTMSRTERHILHNFWVENTRIELAETQKGEFERLRELHEGILRECNEGKEEVRRNLLRNIDIIGCTTTGAAKLATLLKGLSPRVLLVEEAGQVLEAHVLGSLVPSIEHLIMIGDPLQLRPTLNNFSLSMDSQRGRDLYKFDMSLMERLSSSGLAMSRIDVQRRMRPAISSLIRNTLYPGLEDHELVHHYPSVRGIAKNMFFVNHNHRENEGAEDSSSKYNLYEVEMIRELVLYLLRQGCYSEEGDIVVLCAYLGQLAKLRDALANEVAIVIDERDQAALADQEGDDENDLSCGITIEHVKVTRRVRLRTVDNYQGEEGRIVILSLVRNSGELDDEMAMLGFTAGTRPSIGFLKSENRTNVALSRAREGLFIFGNAVNLSSRSRMWRRIIEELERDEALGPALPIACHRHPETLEYVYKPGQLPQIAPDGGCMRPCDFRLNCGHLCPFKCHSDDQKHASVTCMQSCTRLCTRGHPCTKQCASTCGDCFFPEANVELPCGHLKASVPCHKISTLENVYCDFVVDKELPCCEHTAHMACSTDPATYLCKAPCNGIMSCCGRSCNAKCHECQQKNTPSEGEHTRRAKHSAHPCEKPLFCEHLCQEACSDDHKHTVACRKPCRQACCHARCQSLCSVPCAPCQEPCTWNCPHHSCPVPCGSVCARLPCDVPCNTILRCGHKCPSVCGEDCGIQICPECAPDDKKRHVVDFIMQRTLSEVTPELRTLDEMLITIPSCKHTFTVETLDGHCSMSDFYSQNESGQWLRMLSPIGFRKPPTCPTCRSPITAPRYGRIFKRADLDILEHNVAARMSRALNQVQTAILLISEDEMKAAVIRDAATIKIRPSKLKKSKSQAEARSEELMSKKEVPTSERALNSANTSLHAIDSAVTRAWRGITHKLFNAYKEATVVAETRSAHLHAWEAAFSFLYRREMTALVDNPAHMPVRPHENAMRLARLQVGQLRPLADRRFIVEAFWCTLHIRLTLITLGRTWLEEVGKREADYPLYHFQQWANYVKFMLQSCSRDVTKALGLARSSESHRQVTKTSLLHMRVELENFRFGLYMSNKLGNIKDRRSEMVEAAKQRGLEAQQLMRDVVTEHFANKITPSREEEASWLAENFSRAAQTIVDEWKAIKEAVSRSTFYQEVSLNEQMEIVRAFNFGSTGHFYNCANGHTFVITECGGAMERSACPECGSPIGGQSHHLDSTNTRAAQYDELARQANPGITGTPWANPH</sequence>
<keyword evidence="2" id="KW-0963">Cytoplasm</keyword>
<dbReference type="InterPro" id="IPR041679">
    <property type="entry name" value="DNA2/NAM7-like_C"/>
</dbReference>
<feature type="zinc finger region" description="C3H1-type" evidence="7">
    <location>
        <begin position="1"/>
        <end position="29"/>
    </location>
</feature>
<dbReference type="InterPro" id="IPR000571">
    <property type="entry name" value="Znf_CCCH"/>
</dbReference>
<keyword evidence="3 7" id="KW-0479">Metal-binding</keyword>
<dbReference type="InterPro" id="IPR047187">
    <property type="entry name" value="SF1_C_Upf1"/>
</dbReference>
<evidence type="ECO:0000256" key="3">
    <source>
        <dbReference type="ARBA" id="ARBA00022723"/>
    </source>
</evidence>